<dbReference type="EMBL" id="SACO01000002">
    <property type="protein sequence ID" value="RVU06880.1"/>
    <property type="molecule type" value="Genomic_DNA"/>
</dbReference>
<evidence type="ECO:0000313" key="3">
    <source>
        <dbReference type="Proteomes" id="UP000282837"/>
    </source>
</evidence>
<evidence type="ECO:0000313" key="2">
    <source>
        <dbReference type="EMBL" id="RVU06880.1"/>
    </source>
</evidence>
<keyword evidence="1" id="KW-0812">Transmembrane</keyword>
<organism evidence="2 3">
    <name type="scientific">Novosphingobium umbonatum</name>
    <dbReference type="NCBI Taxonomy" id="1908524"/>
    <lineage>
        <taxon>Bacteria</taxon>
        <taxon>Pseudomonadati</taxon>
        <taxon>Pseudomonadota</taxon>
        <taxon>Alphaproteobacteria</taxon>
        <taxon>Sphingomonadales</taxon>
        <taxon>Sphingomonadaceae</taxon>
        <taxon>Novosphingobium</taxon>
    </lineage>
</organism>
<feature type="transmembrane region" description="Helical" evidence="1">
    <location>
        <begin position="82"/>
        <end position="102"/>
    </location>
</feature>
<protein>
    <submittedName>
        <fullName evidence="2">Uncharacterized protein</fullName>
    </submittedName>
</protein>
<dbReference type="Proteomes" id="UP000282837">
    <property type="component" value="Unassembled WGS sequence"/>
</dbReference>
<keyword evidence="1" id="KW-0472">Membrane</keyword>
<sequence>MQFVAFYEKNVRWLMAHAPQHPDKFLHTYFGLAIWLGAALILRRPLSSWLPLLVLLAFEGANELVDFLHAVGWTLRSTCWDLVATFLWPVVIFTALRLFPWLEERREA</sequence>
<name>A0A437NAD7_9SPHN</name>
<reference evidence="2 3" key="1">
    <citation type="submission" date="2019-01" db="EMBL/GenBank/DDBJ databases">
        <authorList>
            <person name="Chen W.-M."/>
        </authorList>
    </citation>
    <scope>NUCLEOTIDE SEQUENCE [LARGE SCALE GENOMIC DNA]</scope>
    <source>
        <strain evidence="2 3">FSY-9</strain>
    </source>
</reference>
<keyword evidence="1" id="KW-1133">Transmembrane helix</keyword>
<gene>
    <name evidence="2" type="ORF">EOE18_02650</name>
</gene>
<dbReference type="OrthoDB" id="6660115at2"/>
<keyword evidence="3" id="KW-1185">Reference proteome</keyword>
<comment type="caution">
    <text evidence="2">The sequence shown here is derived from an EMBL/GenBank/DDBJ whole genome shotgun (WGS) entry which is preliminary data.</text>
</comment>
<dbReference type="RefSeq" id="WP_127705970.1">
    <property type="nucleotide sequence ID" value="NZ_SACO01000002.1"/>
</dbReference>
<accession>A0A437NAD7</accession>
<dbReference type="AlphaFoldDB" id="A0A437NAD7"/>
<evidence type="ECO:0000256" key="1">
    <source>
        <dbReference type="SAM" id="Phobius"/>
    </source>
</evidence>
<feature type="transmembrane region" description="Helical" evidence="1">
    <location>
        <begin position="25"/>
        <end position="42"/>
    </location>
</feature>
<proteinExistence type="predicted"/>